<dbReference type="RefSeq" id="WP_153224910.1">
    <property type="nucleotide sequence ID" value="NZ_WIJK01000006.1"/>
</dbReference>
<dbReference type="AlphaFoldDB" id="A0A7X1V4I4"/>
<organism evidence="1 2">
    <name type="scientific">Streptococcus mitis</name>
    <dbReference type="NCBI Taxonomy" id="28037"/>
    <lineage>
        <taxon>Bacteria</taxon>
        <taxon>Bacillati</taxon>
        <taxon>Bacillota</taxon>
        <taxon>Bacilli</taxon>
        <taxon>Lactobacillales</taxon>
        <taxon>Streptococcaceae</taxon>
        <taxon>Streptococcus</taxon>
        <taxon>Streptococcus mitis group</taxon>
    </lineage>
</organism>
<accession>A0A7X1V4I4</accession>
<dbReference type="EMBL" id="WIJK01000006">
    <property type="protein sequence ID" value="MQQ51942.1"/>
    <property type="molecule type" value="Genomic_DNA"/>
</dbReference>
<protein>
    <submittedName>
        <fullName evidence="1">Uncharacterized protein</fullName>
    </submittedName>
</protein>
<dbReference type="Proteomes" id="UP000467560">
    <property type="component" value="Unassembled WGS sequence"/>
</dbReference>
<comment type="caution">
    <text evidence="1">The sequence shown here is derived from an EMBL/GenBank/DDBJ whole genome shotgun (WGS) entry which is preliminary data.</text>
</comment>
<name>A0A7X1V4I4_STRMT</name>
<reference evidence="1 2" key="1">
    <citation type="submission" date="2019-10" db="EMBL/GenBank/DDBJ databases">
        <title>Streptococcus mitis of the oral and urogenital tracts.</title>
        <authorList>
            <person name="Price T."/>
            <person name="Mores C.R."/>
            <person name="Putonti C."/>
            <person name="Wolfe A.J."/>
        </authorList>
    </citation>
    <scope>NUCLEOTIDE SEQUENCE [LARGE SCALE GENOMIC DNA]</scope>
    <source>
        <strain evidence="1 2">SM16</strain>
    </source>
</reference>
<evidence type="ECO:0000313" key="1">
    <source>
        <dbReference type="EMBL" id="MQQ51942.1"/>
    </source>
</evidence>
<sequence>MIRVENQNFLYFLHEEDKFDCSSLSALCQYLAKLEAISLGQVKDLYFIREQILKHLVDHVDSKDLYTIFDLPSDYWEYLDHMGLEIKKLSVCLEQTLEVEN</sequence>
<gene>
    <name evidence="1" type="ORF">GEZ89_02975</name>
</gene>
<evidence type="ECO:0000313" key="2">
    <source>
        <dbReference type="Proteomes" id="UP000467560"/>
    </source>
</evidence>
<proteinExistence type="predicted"/>